<dbReference type="EMBL" id="JAVRRG010000087">
    <property type="protein sequence ID" value="KAK5087564.1"/>
    <property type="molecule type" value="Genomic_DNA"/>
</dbReference>
<evidence type="ECO:0000259" key="6">
    <source>
        <dbReference type="PROSITE" id="PS50054"/>
    </source>
</evidence>
<evidence type="ECO:0000259" key="7">
    <source>
        <dbReference type="PROSITE" id="PS50056"/>
    </source>
</evidence>
<name>A0ABR0K5Y5_9EURO</name>
<keyword evidence="9" id="KW-1185">Reference proteome</keyword>
<keyword evidence="3" id="KW-0378">Hydrolase</keyword>
<dbReference type="SUPFAM" id="SSF52799">
    <property type="entry name" value="(Phosphotyrosine protein) phosphatases II"/>
    <property type="match status" value="1"/>
</dbReference>
<feature type="domain" description="Tyrosine-protein phosphatase" evidence="6">
    <location>
        <begin position="88"/>
        <end position="252"/>
    </location>
</feature>
<comment type="similarity">
    <text evidence="1">Belongs to the protein-tyrosine phosphatase family. Non-receptor class dual specificity subfamily.</text>
</comment>
<dbReference type="PROSITE" id="PS50054">
    <property type="entry name" value="TYR_PHOSPHATASE_DUAL"/>
    <property type="match status" value="1"/>
</dbReference>
<feature type="region of interest" description="Disordered" evidence="5">
    <location>
        <begin position="293"/>
        <end position="319"/>
    </location>
</feature>
<accession>A0ABR0K5Y5</accession>
<keyword evidence="4" id="KW-0904">Protein phosphatase</keyword>
<dbReference type="InterPro" id="IPR000387">
    <property type="entry name" value="Tyr_Pase_dom"/>
</dbReference>
<dbReference type="PANTHER" id="PTHR45848:SF4">
    <property type="entry name" value="DUAL SPECIFICITY PROTEIN PHOSPHATASE 12"/>
    <property type="match status" value="1"/>
</dbReference>
<dbReference type="InterPro" id="IPR029021">
    <property type="entry name" value="Prot-tyrosine_phosphatase-like"/>
</dbReference>
<reference evidence="8 9" key="1">
    <citation type="submission" date="2023-08" db="EMBL/GenBank/DDBJ databases">
        <title>Black Yeasts Isolated from many extreme environments.</title>
        <authorList>
            <person name="Coleine C."/>
            <person name="Stajich J.E."/>
            <person name="Selbmann L."/>
        </authorList>
    </citation>
    <scope>NUCLEOTIDE SEQUENCE [LARGE SCALE GENOMIC DNA]</scope>
    <source>
        <strain evidence="8 9">CCFEE 5885</strain>
    </source>
</reference>
<dbReference type="Proteomes" id="UP001345013">
    <property type="component" value="Unassembled WGS sequence"/>
</dbReference>
<evidence type="ECO:0000313" key="9">
    <source>
        <dbReference type="Proteomes" id="UP001345013"/>
    </source>
</evidence>
<evidence type="ECO:0000313" key="8">
    <source>
        <dbReference type="EMBL" id="KAK5087564.1"/>
    </source>
</evidence>
<dbReference type="InterPro" id="IPR020422">
    <property type="entry name" value="TYR_PHOSPHATASE_DUAL_dom"/>
</dbReference>
<evidence type="ECO:0000256" key="1">
    <source>
        <dbReference type="ARBA" id="ARBA00008601"/>
    </source>
</evidence>
<dbReference type="PANTHER" id="PTHR45848">
    <property type="entry name" value="DUAL SPECIFICITY PROTEIN PHOSPHATASE 12 FAMILY MEMBER"/>
    <property type="match status" value="1"/>
</dbReference>
<comment type="caution">
    <text evidence="8">The sequence shown here is derived from an EMBL/GenBank/DDBJ whole genome shotgun (WGS) entry which is preliminary data.</text>
</comment>
<dbReference type="InterPro" id="IPR016130">
    <property type="entry name" value="Tyr_Pase_AS"/>
</dbReference>
<dbReference type="PROSITE" id="PS00383">
    <property type="entry name" value="TYR_PHOSPHATASE_1"/>
    <property type="match status" value="1"/>
</dbReference>
<evidence type="ECO:0000256" key="4">
    <source>
        <dbReference type="ARBA" id="ARBA00022912"/>
    </source>
</evidence>
<protein>
    <recommendedName>
        <fullName evidence="2">protein-tyrosine-phosphatase</fullName>
        <ecNumber evidence="2">3.1.3.48</ecNumber>
    </recommendedName>
</protein>
<sequence length="319" mass="37811">MPSREEYFDDESPFNDGGRYPDTEEEVTTTRQEDRAEEESEMPNYSDTDIGNELRRLYGLYGFDTSRRFERNDYEVMQTSDMVNEVYPPSQMGGNIYISNFKTAEAYLQGEEMPRTFPRIKYVMSVIDFREDNRSWTWYGLVPRDTKDYPAGNLFRLNVRDNQNVNLMEWFPKICAWIHDKVETREDAYDGILIHCRQGISRSATAIMAYLMWRDRMDHKQALEHVRKSQLVAYPNKGFMAQLRVWGECKCDFSDEEGMNRYREYVFGEERELDAADPDHLPRPNVMTDLAGFIRPANPHRPHEPQPQPEPARRWYSLR</sequence>
<evidence type="ECO:0000256" key="2">
    <source>
        <dbReference type="ARBA" id="ARBA00013064"/>
    </source>
</evidence>
<dbReference type="Gene3D" id="3.90.190.10">
    <property type="entry name" value="Protein tyrosine phosphatase superfamily"/>
    <property type="match status" value="1"/>
</dbReference>
<feature type="region of interest" description="Disordered" evidence="5">
    <location>
        <begin position="1"/>
        <end position="49"/>
    </location>
</feature>
<dbReference type="EC" id="3.1.3.48" evidence="2"/>
<dbReference type="Pfam" id="PF00782">
    <property type="entry name" value="DSPc"/>
    <property type="match status" value="1"/>
</dbReference>
<evidence type="ECO:0000256" key="5">
    <source>
        <dbReference type="SAM" id="MobiDB-lite"/>
    </source>
</evidence>
<feature type="domain" description="Tyrosine specific protein phosphatases" evidence="7">
    <location>
        <begin position="192"/>
        <end position="230"/>
    </location>
</feature>
<dbReference type="InterPro" id="IPR000340">
    <property type="entry name" value="Dual-sp_phosphatase_cat-dom"/>
</dbReference>
<dbReference type="SMART" id="SM00195">
    <property type="entry name" value="DSPc"/>
    <property type="match status" value="1"/>
</dbReference>
<organism evidence="8 9">
    <name type="scientific">Lithohypha guttulata</name>
    <dbReference type="NCBI Taxonomy" id="1690604"/>
    <lineage>
        <taxon>Eukaryota</taxon>
        <taxon>Fungi</taxon>
        <taxon>Dikarya</taxon>
        <taxon>Ascomycota</taxon>
        <taxon>Pezizomycotina</taxon>
        <taxon>Eurotiomycetes</taxon>
        <taxon>Chaetothyriomycetidae</taxon>
        <taxon>Chaetothyriales</taxon>
        <taxon>Trichomeriaceae</taxon>
        <taxon>Lithohypha</taxon>
    </lineage>
</organism>
<proteinExistence type="inferred from homology"/>
<gene>
    <name evidence="8" type="ORF">LTR24_006604</name>
</gene>
<dbReference type="PROSITE" id="PS50056">
    <property type="entry name" value="TYR_PHOSPHATASE_2"/>
    <property type="match status" value="1"/>
</dbReference>
<evidence type="ECO:0000256" key="3">
    <source>
        <dbReference type="ARBA" id="ARBA00022801"/>
    </source>
</evidence>